<sequence length="51" mass="5398">MTESGPHDMFVPLVTIVSVEPVMNAVPAVGQHTAAILAELEAQRVSPVDSR</sequence>
<gene>
    <name evidence="1" type="ORF">LMG29542_01117</name>
</gene>
<evidence type="ECO:0000313" key="1">
    <source>
        <dbReference type="EMBL" id="CAB3749821.1"/>
    </source>
</evidence>
<name>A0A6J5D8R8_9BURK</name>
<evidence type="ECO:0000313" key="2">
    <source>
        <dbReference type="Proteomes" id="UP000494363"/>
    </source>
</evidence>
<dbReference type="RefSeq" id="WP_175225457.1">
    <property type="nucleotide sequence ID" value="NZ_CADIKH010000004.1"/>
</dbReference>
<dbReference type="Proteomes" id="UP000494363">
    <property type="component" value="Unassembled WGS sequence"/>
</dbReference>
<proteinExistence type="predicted"/>
<protein>
    <submittedName>
        <fullName evidence="1">Uncharacterized protein</fullName>
    </submittedName>
</protein>
<keyword evidence="2" id="KW-1185">Reference proteome</keyword>
<dbReference type="AlphaFoldDB" id="A0A6J5D8R8"/>
<accession>A0A6J5D8R8</accession>
<organism evidence="1 2">
    <name type="scientific">Paraburkholderia humisilvae</name>
    <dbReference type="NCBI Taxonomy" id="627669"/>
    <lineage>
        <taxon>Bacteria</taxon>
        <taxon>Pseudomonadati</taxon>
        <taxon>Pseudomonadota</taxon>
        <taxon>Betaproteobacteria</taxon>
        <taxon>Burkholderiales</taxon>
        <taxon>Burkholderiaceae</taxon>
        <taxon>Paraburkholderia</taxon>
    </lineage>
</organism>
<reference evidence="1 2" key="1">
    <citation type="submission" date="2020-04" db="EMBL/GenBank/DDBJ databases">
        <authorList>
            <person name="De Canck E."/>
        </authorList>
    </citation>
    <scope>NUCLEOTIDE SEQUENCE [LARGE SCALE GENOMIC DNA]</scope>
    <source>
        <strain evidence="1 2">LMG 29542</strain>
    </source>
</reference>
<dbReference type="EMBL" id="CADIKH010000004">
    <property type="protein sequence ID" value="CAB3749821.1"/>
    <property type="molecule type" value="Genomic_DNA"/>
</dbReference>